<organism evidence="1 2">
    <name type="scientific">Lysobacter dokdonensis DS-58</name>
    <dbReference type="NCBI Taxonomy" id="1300345"/>
    <lineage>
        <taxon>Bacteria</taxon>
        <taxon>Pseudomonadati</taxon>
        <taxon>Pseudomonadota</taxon>
        <taxon>Gammaproteobacteria</taxon>
        <taxon>Lysobacterales</taxon>
        <taxon>Lysobacteraceae</taxon>
        <taxon>Noviluteimonas</taxon>
    </lineage>
</organism>
<gene>
    <name evidence="1" type="ORF">LF41_842</name>
</gene>
<comment type="caution">
    <text evidence="1">The sequence shown here is derived from an EMBL/GenBank/DDBJ whole genome shotgun (WGS) entry which is preliminary data.</text>
</comment>
<sequence>MHVATEEQMLDLTRTLLQMGAMRLEEERFEIFGLALRLDGSLAQIVATEGEEPSIDSIAALCKRVQGACLAFGIFAMVAVEGVPDHCLFTMAIEGRCGHAVCSCGLIAKGPDGVYDVEDGFDVPSKPGLFEMVHH</sequence>
<keyword evidence="2" id="KW-1185">Reference proteome</keyword>
<dbReference type="AlphaFoldDB" id="A0A0A2WJF3"/>
<accession>A0A0A2WJF3</accession>
<dbReference type="EMBL" id="JRKJ01000002">
    <property type="protein sequence ID" value="KGQ20306.1"/>
    <property type="molecule type" value="Genomic_DNA"/>
</dbReference>
<dbReference type="STRING" id="1300345.LF41_842"/>
<dbReference type="RefSeq" id="WP_036164488.1">
    <property type="nucleotide sequence ID" value="NZ_JRKJ01000002.1"/>
</dbReference>
<dbReference type="Proteomes" id="UP000030518">
    <property type="component" value="Unassembled WGS sequence"/>
</dbReference>
<reference evidence="1 2" key="1">
    <citation type="submission" date="2014-09" db="EMBL/GenBank/DDBJ databases">
        <title>Genome sequences of Lysobacter dokdonensis DS-58.</title>
        <authorList>
            <person name="Kim J.F."/>
            <person name="Kwak M.-J."/>
        </authorList>
    </citation>
    <scope>NUCLEOTIDE SEQUENCE [LARGE SCALE GENOMIC DNA]</scope>
    <source>
        <strain evidence="1 2">DS-58</strain>
    </source>
</reference>
<dbReference type="PATRIC" id="fig|1300345.3.peg.166"/>
<name>A0A0A2WJF3_9GAMM</name>
<proteinExistence type="predicted"/>
<protein>
    <submittedName>
        <fullName evidence="1">Uncharacterized protein</fullName>
    </submittedName>
</protein>
<evidence type="ECO:0000313" key="2">
    <source>
        <dbReference type="Proteomes" id="UP000030518"/>
    </source>
</evidence>
<evidence type="ECO:0000313" key="1">
    <source>
        <dbReference type="EMBL" id="KGQ20306.1"/>
    </source>
</evidence>